<evidence type="ECO:0000313" key="2">
    <source>
        <dbReference type="EMBL" id="CAF4629201.1"/>
    </source>
</evidence>
<feature type="compositionally biased region" description="Acidic residues" evidence="1">
    <location>
        <begin position="48"/>
        <end position="62"/>
    </location>
</feature>
<sequence length="72" mass="8385">VIMLNKQSATKRKRKTTNDENNSNKMKNKKYRRGCVADEVPSTIKLDSDEDEEEPGEIIDDEYQQKHATFQP</sequence>
<proteinExistence type="predicted"/>
<feature type="non-terminal residue" evidence="2">
    <location>
        <position position="72"/>
    </location>
</feature>
<dbReference type="Proteomes" id="UP000663851">
    <property type="component" value="Unassembled WGS sequence"/>
</dbReference>
<evidence type="ECO:0000313" key="3">
    <source>
        <dbReference type="Proteomes" id="UP000663851"/>
    </source>
</evidence>
<dbReference type="AlphaFoldDB" id="A0A821E2M5"/>
<gene>
    <name evidence="2" type="ORF">HFQ381_LOCUS34627</name>
</gene>
<accession>A0A821E2M5</accession>
<organism evidence="2 3">
    <name type="scientific">Rotaria socialis</name>
    <dbReference type="NCBI Taxonomy" id="392032"/>
    <lineage>
        <taxon>Eukaryota</taxon>
        <taxon>Metazoa</taxon>
        <taxon>Spiralia</taxon>
        <taxon>Gnathifera</taxon>
        <taxon>Rotifera</taxon>
        <taxon>Eurotatoria</taxon>
        <taxon>Bdelloidea</taxon>
        <taxon>Philodinida</taxon>
        <taxon>Philodinidae</taxon>
        <taxon>Rotaria</taxon>
    </lineage>
</organism>
<name>A0A821E2M5_9BILA</name>
<feature type="non-terminal residue" evidence="2">
    <location>
        <position position="1"/>
    </location>
</feature>
<reference evidence="2" key="1">
    <citation type="submission" date="2021-02" db="EMBL/GenBank/DDBJ databases">
        <authorList>
            <person name="Nowell W R."/>
        </authorList>
    </citation>
    <scope>NUCLEOTIDE SEQUENCE</scope>
</reference>
<feature type="region of interest" description="Disordered" evidence="1">
    <location>
        <begin position="1"/>
        <end position="72"/>
    </location>
</feature>
<protein>
    <submittedName>
        <fullName evidence="2">Uncharacterized protein</fullName>
    </submittedName>
</protein>
<dbReference type="EMBL" id="CAJOBO010017780">
    <property type="protein sequence ID" value="CAF4629201.1"/>
    <property type="molecule type" value="Genomic_DNA"/>
</dbReference>
<evidence type="ECO:0000256" key="1">
    <source>
        <dbReference type="SAM" id="MobiDB-lite"/>
    </source>
</evidence>
<comment type="caution">
    <text evidence="2">The sequence shown here is derived from an EMBL/GenBank/DDBJ whole genome shotgun (WGS) entry which is preliminary data.</text>
</comment>